<keyword evidence="17" id="KW-1185">Reference proteome</keyword>
<dbReference type="Proteomes" id="UP000251341">
    <property type="component" value="Unassembled WGS sequence"/>
</dbReference>
<dbReference type="Gene3D" id="1.20.1550.10">
    <property type="entry name" value="DsbB-like"/>
    <property type="match status" value="1"/>
</dbReference>
<evidence type="ECO:0000256" key="2">
    <source>
        <dbReference type="ARBA" id="ARBA00008823"/>
    </source>
</evidence>
<dbReference type="InterPro" id="IPR022920">
    <property type="entry name" value="Disulphide_bond_form_DsbB"/>
</dbReference>
<evidence type="ECO:0000256" key="14">
    <source>
        <dbReference type="HAMAP-Rule" id="MF_00286"/>
    </source>
</evidence>
<feature type="transmembrane region" description="Helical" evidence="15">
    <location>
        <begin position="165"/>
        <end position="185"/>
    </location>
</feature>
<dbReference type="GO" id="GO:0005886">
    <property type="term" value="C:plasma membrane"/>
    <property type="evidence" value="ECO:0007669"/>
    <property type="project" value="UniProtKB-SubCell"/>
</dbReference>
<evidence type="ECO:0000256" key="8">
    <source>
        <dbReference type="ARBA" id="ARBA00022989"/>
    </source>
</evidence>
<dbReference type="GO" id="GO:0009055">
    <property type="term" value="F:electron transfer activity"/>
    <property type="evidence" value="ECO:0007669"/>
    <property type="project" value="UniProtKB-UniRule"/>
</dbReference>
<evidence type="ECO:0000256" key="15">
    <source>
        <dbReference type="SAM" id="Phobius"/>
    </source>
</evidence>
<reference evidence="16 17" key="1">
    <citation type="submission" date="2017-04" db="EMBL/GenBank/DDBJ databases">
        <title>Unexpected and diverse lifestyles within the genus Limnohabitans.</title>
        <authorList>
            <person name="Kasalicky V."/>
            <person name="Mehrshad M."/>
            <person name="Andrei S.-A."/>
            <person name="Salcher M."/>
            <person name="Kratochvilova H."/>
            <person name="Simek K."/>
            <person name="Ghai R."/>
        </authorList>
    </citation>
    <scope>NUCLEOTIDE SEQUENCE [LARGE SCALE GENOMIC DNA]</scope>
    <source>
        <strain evidence="16 17">MWH-C5</strain>
    </source>
</reference>
<accession>A0A315ETM0</accession>
<dbReference type="EMBL" id="NESP01000001">
    <property type="protein sequence ID" value="PUE60641.1"/>
    <property type="molecule type" value="Genomic_DNA"/>
</dbReference>
<evidence type="ECO:0000256" key="5">
    <source>
        <dbReference type="ARBA" id="ARBA00022519"/>
    </source>
</evidence>
<sequence length="197" mass="21220">MCAGRVSADCFTATIESCPFGDSVVLVKLLDSPRRIWLFIFVVCAGLLSFGMYLQHVVGLEPCPMCIVQRYVMVLMGLVALLGAGLSGRTASLMAGSVLVLLAGSGAYVAARQTWLQWYPPEVVSCGRDFYGMIETFPLQRAIPMIFKGGGDCSKVDWTFLGGSIANWSFVAFVGLGLLALATVIRHHCMTTGTHKV</sequence>
<feature type="disulfide bond" description="Redox-active" evidence="14">
    <location>
        <begin position="63"/>
        <end position="66"/>
    </location>
</feature>
<evidence type="ECO:0000256" key="9">
    <source>
        <dbReference type="ARBA" id="ARBA00023002"/>
    </source>
</evidence>
<keyword evidence="7 14" id="KW-0249">Electron transport</keyword>
<evidence type="ECO:0000256" key="3">
    <source>
        <dbReference type="ARBA" id="ARBA00022448"/>
    </source>
</evidence>
<gene>
    <name evidence="14" type="primary">dsbB</name>
    <name evidence="16" type="ORF">B9Z44_00840</name>
</gene>
<dbReference type="InterPro" id="IPR050183">
    <property type="entry name" value="DsbB"/>
</dbReference>
<evidence type="ECO:0000313" key="16">
    <source>
        <dbReference type="EMBL" id="PUE60641.1"/>
    </source>
</evidence>
<feature type="transmembrane region" description="Helical" evidence="15">
    <location>
        <begin position="93"/>
        <end position="111"/>
    </location>
</feature>
<dbReference type="HAMAP" id="MF_00286">
    <property type="entry name" value="DsbB"/>
    <property type="match status" value="1"/>
</dbReference>
<comment type="similarity">
    <text evidence="2 14">Belongs to the DsbB family.</text>
</comment>
<dbReference type="Pfam" id="PF02600">
    <property type="entry name" value="DsbB"/>
    <property type="match status" value="1"/>
</dbReference>
<proteinExistence type="inferred from homology"/>
<keyword evidence="3 14" id="KW-0813">Transport</keyword>
<feature type="transmembrane region" description="Helical" evidence="15">
    <location>
        <begin position="36"/>
        <end position="55"/>
    </location>
</feature>
<evidence type="ECO:0000313" key="17">
    <source>
        <dbReference type="Proteomes" id="UP000251341"/>
    </source>
</evidence>
<organism evidence="16 17">
    <name type="scientific">Limnohabitans curvus</name>
    <dbReference type="NCBI Taxonomy" id="323423"/>
    <lineage>
        <taxon>Bacteria</taxon>
        <taxon>Pseudomonadati</taxon>
        <taxon>Pseudomonadota</taxon>
        <taxon>Betaproteobacteria</taxon>
        <taxon>Burkholderiales</taxon>
        <taxon>Comamonadaceae</taxon>
        <taxon>Limnohabitans</taxon>
    </lineage>
</organism>
<dbReference type="InterPro" id="IPR003752">
    <property type="entry name" value="DiS_bond_form_DsbB/BdbC"/>
</dbReference>
<keyword evidence="10 14" id="KW-0472">Membrane</keyword>
<dbReference type="GO" id="GO:0015035">
    <property type="term" value="F:protein-disulfide reductase activity"/>
    <property type="evidence" value="ECO:0007669"/>
    <property type="project" value="UniProtKB-UniRule"/>
</dbReference>
<evidence type="ECO:0000256" key="12">
    <source>
        <dbReference type="ARBA" id="ARBA00023186"/>
    </source>
</evidence>
<feature type="topological domain" description="Cytoplasmic" evidence="14">
    <location>
        <begin position="187"/>
        <end position="197"/>
    </location>
</feature>
<keyword evidence="6 14" id="KW-0812">Transmembrane</keyword>
<comment type="caution">
    <text evidence="14">Lacks conserved residue(s) required for the propagation of feature annotation.</text>
</comment>
<keyword evidence="13 14" id="KW-0676">Redox-active center</keyword>
<evidence type="ECO:0000256" key="6">
    <source>
        <dbReference type="ARBA" id="ARBA00022692"/>
    </source>
</evidence>
<feature type="transmembrane region" description="Helical" evidence="15">
    <location>
        <begin position="67"/>
        <end position="86"/>
    </location>
</feature>
<keyword evidence="8 14" id="KW-1133">Transmembrane helix</keyword>
<comment type="subcellular location">
    <subcellularLocation>
        <location evidence="1">Cell inner membrane</location>
        <topology evidence="1">Multi-pass membrane protein</topology>
    </subcellularLocation>
    <subcellularLocation>
        <location evidence="14">Cell membrane</location>
        <topology evidence="14">Multi-pass membrane protein</topology>
    </subcellularLocation>
</comment>
<keyword evidence="11 14" id="KW-1015">Disulfide bond</keyword>
<evidence type="ECO:0000256" key="1">
    <source>
        <dbReference type="ARBA" id="ARBA00004429"/>
    </source>
</evidence>
<dbReference type="AlphaFoldDB" id="A0A315ETM0"/>
<dbReference type="PANTHER" id="PTHR36570:SF3">
    <property type="entry name" value="DISULFIDE BOND FORMATION PROTEIN B"/>
    <property type="match status" value="1"/>
</dbReference>
<dbReference type="SUPFAM" id="SSF158442">
    <property type="entry name" value="DsbB-like"/>
    <property type="match status" value="1"/>
</dbReference>
<name>A0A315ETM0_9BURK</name>
<keyword evidence="5" id="KW-0997">Cell inner membrane</keyword>
<dbReference type="PANTHER" id="PTHR36570">
    <property type="entry name" value="DISULFIDE BOND FORMATION PROTEIN B"/>
    <property type="match status" value="1"/>
</dbReference>
<comment type="caution">
    <text evidence="16">The sequence shown here is derived from an EMBL/GenBank/DDBJ whole genome shotgun (WGS) entry which is preliminary data.</text>
</comment>
<evidence type="ECO:0000256" key="4">
    <source>
        <dbReference type="ARBA" id="ARBA00022475"/>
    </source>
</evidence>
<keyword evidence="12 14" id="KW-0143">Chaperone</keyword>
<feature type="topological domain" description="Periplasmic" evidence="14">
    <location>
        <begin position="54"/>
        <end position="71"/>
    </location>
</feature>
<feature type="topological domain" description="Cytoplasmic" evidence="14">
    <location>
        <begin position="1"/>
        <end position="36"/>
    </location>
</feature>
<dbReference type="GO" id="GO:0006457">
    <property type="term" value="P:protein folding"/>
    <property type="evidence" value="ECO:0007669"/>
    <property type="project" value="InterPro"/>
</dbReference>
<evidence type="ECO:0000256" key="13">
    <source>
        <dbReference type="ARBA" id="ARBA00023284"/>
    </source>
</evidence>
<evidence type="ECO:0000256" key="11">
    <source>
        <dbReference type="ARBA" id="ARBA00023157"/>
    </source>
</evidence>
<evidence type="ECO:0000256" key="7">
    <source>
        <dbReference type="ARBA" id="ARBA00022982"/>
    </source>
</evidence>
<protein>
    <recommendedName>
        <fullName evidence="14">Disulfide bond formation protein B</fullName>
    </recommendedName>
    <alternativeName>
        <fullName evidence="14">Disulfide oxidoreductase</fullName>
    </alternativeName>
</protein>
<dbReference type="InterPro" id="IPR023380">
    <property type="entry name" value="DsbB-like_sf"/>
</dbReference>
<keyword evidence="9 14" id="KW-0560">Oxidoreductase</keyword>
<comment type="function">
    <text evidence="14">Required for disulfide bond formation in some periplasmic proteins. Acts by oxidizing the DsbA protein.</text>
</comment>
<keyword evidence="4 14" id="KW-1003">Cell membrane</keyword>
<evidence type="ECO:0000256" key="10">
    <source>
        <dbReference type="ARBA" id="ARBA00023136"/>
    </source>
</evidence>